<dbReference type="Proteomes" id="UP000694700">
    <property type="component" value="Unplaced"/>
</dbReference>
<evidence type="ECO:0000313" key="1">
    <source>
        <dbReference type="Ensembl" id="ENSCCRP00015039592.1"/>
    </source>
</evidence>
<evidence type="ECO:0000313" key="2">
    <source>
        <dbReference type="Proteomes" id="UP000694700"/>
    </source>
</evidence>
<proteinExistence type="predicted"/>
<dbReference type="Gene3D" id="3.30.40.10">
    <property type="entry name" value="Zinc/RING finger domain, C3HC4 (zinc finger)"/>
    <property type="match status" value="1"/>
</dbReference>
<dbReference type="SUPFAM" id="SSF57850">
    <property type="entry name" value="RING/U-box"/>
    <property type="match status" value="1"/>
</dbReference>
<dbReference type="Ensembl" id="ENSCCRT00015040944.1">
    <property type="protein sequence ID" value="ENSCCRP00015039592.1"/>
    <property type="gene ID" value="ENSCCRG00015016463.1"/>
</dbReference>
<organism evidence="1 2">
    <name type="scientific">Cyprinus carpio</name>
    <name type="common">Common carp</name>
    <dbReference type="NCBI Taxonomy" id="7962"/>
    <lineage>
        <taxon>Eukaryota</taxon>
        <taxon>Metazoa</taxon>
        <taxon>Chordata</taxon>
        <taxon>Craniata</taxon>
        <taxon>Vertebrata</taxon>
        <taxon>Euteleostomi</taxon>
        <taxon>Actinopterygii</taxon>
        <taxon>Neopterygii</taxon>
        <taxon>Teleostei</taxon>
        <taxon>Ostariophysi</taxon>
        <taxon>Cypriniformes</taxon>
        <taxon>Cyprinidae</taxon>
        <taxon>Cyprininae</taxon>
        <taxon>Cyprinus</taxon>
    </lineage>
</organism>
<name>A0A8C1UMC0_CYPCA</name>
<dbReference type="InterPro" id="IPR013083">
    <property type="entry name" value="Znf_RING/FYVE/PHD"/>
</dbReference>
<dbReference type="AlphaFoldDB" id="A0A8C1UMC0"/>
<reference evidence="1" key="1">
    <citation type="submission" date="2025-08" db="UniProtKB">
        <authorList>
            <consortium name="Ensembl"/>
        </authorList>
    </citation>
    <scope>IDENTIFICATION</scope>
</reference>
<accession>A0A8C1UMC0</accession>
<protein>
    <submittedName>
        <fullName evidence="1">Uncharacterized protein</fullName>
    </submittedName>
</protein>
<sequence length="104" mass="11654">MGIYFRDILLIRISRDGNNCIAGAQRLKMASLSEDDFSCPVCKEIFKKPVVLSCIHVTSVCSNGAGADPDLWRVKVLKDFIRNILICVLKMNEGLTGLKRHEDE</sequence>